<feature type="transmembrane region" description="Helical" evidence="1">
    <location>
        <begin position="630"/>
        <end position="655"/>
    </location>
</feature>
<dbReference type="Pfam" id="PF10328">
    <property type="entry name" value="7TM_GPCR_Srx"/>
    <property type="match status" value="2"/>
</dbReference>
<dbReference type="PANTHER" id="PTHR46611">
    <property type="entry name" value="SERPENTINE RECEPTOR, CLASS X-RELATED"/>
    <property type="match status" value="1"/>
</dbReference>
<feature type="domain" description="7TM GPCR serpentine receptor class x (Srx)" evidence="2">
    <location>
        <begin position="397"/>
        <end position="656"/>
    </location>
</feature>
<feature type="transmembrane region" description="Helical" evidence="1">
    <location>
        <begin position="556"/>
        <end position="581"/>
    </location>
</feature>
<keyword evidence="1" id="KW-1133">Transmembrane helix</keyword>
<evidence type="ECO:0000256" key="1">
    <source>
        <dbReference type="SAM" id="Phobius"/>
    </source>
</evidence>
<keyword evidence="1" id="KW-0472">Membrane</keyword>
<evidence type="ECO:0000313" key="3">
    <source>
        <dbReference type="EMBL" id="UMM31606.1"/>
    </source>
</evidence>
<feature type="transmembrane region" description="Helical" evidence="1">
    <location>
        <begin position="431"/>
        <end position="450"/>
    </location>
</feature>
<accession>A0AAE9F0A2</accession>
<name>A0AAE9F0A2_CAEBR</name>
<gene>
    <name evidence="3" type="ORF">L5515_005732</name>
</gene>
<feature type="transmembrane region" description="Helical" evidence="1">
    <location>
        <begin position="175"/>
        <end position="200"/>
    </location>
</feature>
<dbReference type="InterPro" id="IPR019430">
    <property type="entry name" value="7TM_GPCR_serpentine_rcpt_Srx"/>
</dbReference>
<feature type="domain" description="7TM GPCR serpentine receptor class x (Srx)" evidence="2">
    <location>
        <begin position="15"/>
        <end position="275"/>
    </location>
</feature>
<feature type="transmembrane region" description="Helical" evidence="1">
    <location>
        <begin position="84"/>
        <end position="103"/>
    </location>
</feature>
<dbReference type="SUPFAM" id="SSF81321">
    <property type="entry name" value="Family A G protein-coupled receptor-like"/>
    <property type="match status" value="1"/>
</dbReference>
<evidence type="ECO:0000259" key="2">
    <source>
        <dbReference type="Pfam" id="PF10328"/>
    </source>
</evidence>
<dbReference type="PANTHER" id="PTHR46611:SF3">
    <property type="entry name" value="7TM GPCR SERPENTINE RECEPTOR CLASS X (SRX) DOMAIN-CONTAINING PROTEIN"/>
    <property type="match status" value="1"/>
</dbReference>
<dbReference type="EMBL" id="CP092624">
    <property type="protein sequence ID" value="UMM31606.1"/>
    <property type="molecule type" value="Genomic_DNA"/>
</dbReference>
<organism evidence="3 4">
    <name type="scientific">Caenorhabditis briggsae</name>
    <dbReference type="NCBI Taxonomy" id="6238"/>
    <lineage>
        <taxon>Eukaryota</taxon>
        <taxon>Metazoa</taxon>
        <taxon>Ecdysozoa</taxon>
        <taxon>Nematoda</taxon>
        <taxon>Chromadorea</taxon>
        <taxon>Rhabditida</taxon>
        <taxon>Rhabditina</taxon>
        <taxon>Rhabditomorpha</taxon>
        <taxon>Rhabditoidea</taxon>
        <taxon>Rhabditidae</taxon>
        <taxon>Peloderinae</taxon>
        <taxon>Caenorhabditis</taxon>
    </lineage>
</organism>
<dbReference type="AlphaFoldDB" id="A0AAE9F0A2"/>
<keyword evidence="4" id="KW-1185">Reference proteome</keyword>
<protein>
    <recommendedName>
        <fullName evidence="2">7TM GPCR serpentine receptor class x (Srx) domain-containing protein</fullName>
    </recommendedName>
</protein>
<feature type="transmembrane region" description="Helical" evidence="1">
    <location>
        <begin position="124"/>
        <end position="146"/>
    </location>
</feature>
<proteinExistence type="predicted"/>
<reference evidence="3 4" key="1">
    <citation type="submission" date="2022-04" db="EMBL/GenBank/DDBJ databases">
        <title>Chromosome-level reference genomes for two strains of Caenorhabditis briggsae: an improved platform for comparative genomics.</title>
        <authorList>
            <person name="Stevens L."/>
            <person name="Andersen E."/>
        </authorList>
    </citation>
    <scope>NUCLEOTIDE SEQUENCE [LARGE SCALE GENOMIC DNA]</scope>
    <source>
        <strain evidence="3">VX34</strain>
        <tissue evidence="3">Whole-organism</tissue>
    </source>
</reference>
<feature type="transmembrane region" description="Helical" evidence="1">
    <location>
        <begin position="462"/>
        <end position="484"/>
    </location>
</feature>
<feature type="transmembrane region" description="Helical" evidence="1">
    <location>
        <begin position="42"/>
        <end position="64"/>
    </location>
</feature>
<feature type="transmembrane region" description="Helical" evidence="1">
    <location>
        <begin position="6"/>
        <end position="30"/>
    </location>
</feature>
<feature type="transmembrane region" description="Helical" evidence="1">
    <location>
        <begin position="253"/>
        <end position="274"/>
    </location>
</feature>
<sequence length="694" mass="78233">MATIVFLIVSNLSLFLVSFSGTILNTYLFYKFSTRRGVISGFYKLCLVKTIPNAIVCACFLFWAVPLSTLRVKNSKVPRDANVFVGQLAGAGAYIFGPLLHVCMAANRFSSLYFAIQIIKANRYPITITSIGISVIIAIVFTVMGLPKDCGFLYFPETLEWLSEEADCSTFQYDLLLYSIFGCAVISNTMNLATALRLLFDKVGGMSKTDSKTRRKKYLVNFSQSVLQDCLHVFDMINSTYTTQLNPSAWFQFLCLTFSFVSIHFLDGCVMFYFHSELHPRWLWRRAVKKRSLIRVVAMSKVSTHFNKHFKGGVKAGGQSNYTRDTLNTRNRPILDKSEKERVGLPDISYFIWLLSQIDSQFMSEHGSLVSDELLFIPDSKLMSVLFHVFAVASMLTISTLGLVLNIYLFRKFSNKPGKASAFHKLCLVKTIPNSIVCASFLLWVVPISVVQPDYDKIPRILNVFVGQVAGFGAYVTGPLLELFMSLNRFAALYFATRHLGIADFPLTGFAIIGAFGIAVLYTALGFRPNCGFVFYPANFTWDKEYTECATGMSTLIFYTVVVISTWTNLLNVATAIKLAVNKVGGMSQNDAHRRRKKLISMFTQSVIQDCLHVIDLINSIFIFKLSDALWYQFIFLSISFLLIHALDGFVMLYFHPEVQPRFLYRKFGKTSSKIATVATPTFHGDRRITTVPL</sequence>
<evidence type="ECO:0000313" key="4">
    <source>
        <dbReference type="Proteomes" id="UP000829354"/>
    </source>
</evidence>
<dbReference type="Proteomes" id="UP000829354">
    <property type="component" value="Chromosome V"/>
</dbReference>
<feature type="transmembrane region" description="Helical" evidence="1">
    <location>
        <begin position="385"/>
        <end position="410"/>
    </location>
</feature>
<keyword evidence="1" id="KW-0812">Transmembrane</keyword>
<feature type="transmembrane region" description="Helical" evidence="1">
    <location>
        <begin position="505"/>
        <end position="525"/>
    </location>
</feature>